<dbReference type="EMBL" id="KN828132">
    <property type="protein sequence ID" value="KIK75407.1"/>
    <property type="molecule type" value="Genomic_DNA"/>
</dbReference>
<keyword evidence="2" id="KW-1185">Reference proteome</keyword>
<evidence type="ECO:0000313" key="2">
    <source>
        <dbReference type="Proteomes" id="UP000054538"/>
    </source>
</evidence>
<name>A0A0D0BVK3_9AGAM</name>
<gene>
    <name evidence="1" type="ORF">PAXRUDRAFT_19030</name>
</gene>
<reference evidence="1 2" key="1">
    <citation type="submission" date="2014-04" db="EMBL/GenBank/DDBJ databases">
        <authorList>
            <consortium name="DOE Joint Genome Institute"/>
            <person name="Kuo A."/>
            <person name="Kohler A."/>
            <person name="Jargeat P."/>
            <person name="Nagy L.G."/>
            <person name="Floudas D."/>
            <person name="Copeland A."/>
            <person name="Barry K.W."/>
            <person name="Cichocki N."/>
            <person name="Veneault-Fourrey C."/>
            <person name="LaButti K."/>
            <person name="Lindquist E.A."/>
            <person name="Lipzen A."/>
            <person name="Lundell T."/>
            <person name="Morin E."/>
            <person name="Murat C."/>
            <person name="Sun H."/>
            <person name="Tunlid A."/>
            <person name="Henrissat B."/>
            <person name="Grigoriev I.V."/>
            <person name="Hibbett D.S."/>
            <person name="Martin F."/>
            <person name="Nordberg H.P."/>
            <person name="Cantor M.N."/>
            <person name="Hua S.X."/>
        </authorList>
    </citation>
    <scope>NUCLEOTIDE SEQUENCE [LARGE SCALE GENOMIC DNA]</scope>
    <source>
        <strain evidence="1 2">Ve08.2h10</strain>
    </source>
</reference>
<sequence length="79" mass="8712">MDHSPMDEILDSMEWEALQHPQLVGQIGISANTGSQTSSSLKPRSIVLTKRSPSYSLLMAMIPMKQGRSNRLSISITLL</sequence>
<dbReference type="HOGENOM" id="CLU_2606709_0_0_1"/>
<protein>
    <submittedName>
        <fullName evidence="1">Uncharacterized protein</fullName>
    </submittedName>
</protein>
<dbReference type="Proteomes" id="UP000054538">
    <property type="component" value="Unassembled WGS sequence"/>
</dbReference>
<reference evidence="2" key="2">
    <citation type="submission" date="2015-01" db="EMBL/GenBank/DDBJ databases">
        <title>Evolutionary Origins and Diversification of the Mycorrhizal Mutualists.</title>
        <authorList>
            <consortium name="DOE Joint Genome Institute"/>
            <consortium name="Mycorrhizal Genomics Consortium"/>
            <person name="Kohler A."/>
            <person name="Kuo A."/>
            <person name="Nagy L.G."/>
            <person name="Floudas D."/>
            <person name="Copeland A."/>
            <person name="Barry K.W."/>
            <person name="Cichocki N."/>
            <person name="Veneault-Fourrey C."/>
            <person name="LaButti K."/>
            <person name="Lindquist E.A."/>
            <person name="Lipzen A."/>
            <person name="Lundell T."/>
            <person name="Morin E."/>
            <person name="Murat C."/>
            <person name="Riley R."/>
            <person name="Ohm R."/>
            <person name="Sun H."/>
            <person name="Tunlid A."/>
            <person name="Henrissat B."/>
            <person name="Grigoriev I.V."/>
            <person name="Hibbett D.S."/>
            <person name="Martin F."/>
        </authorList>
    </citation>
    <scope>NUCLEOTIDE SEQUENCE [LARGE SCALE GENOMIC DNA]</scope>
    <source>
        <strain evidence="2">Ve08.2h10</strain>
    </source>
</reference>
<dbReference type="AlphaFoldDB" id="A0A0D0BVK3"/>
<accession>A0A0D0BVK3</accession>
<dbReference type="InParanoid" id="A0A0D0BVK3"/>
<evidence type="ECO:0000313" key="1">
    <source>
        <dbReference type="EMBL" id="KIK75407.1"/>
    </source>
</evidence>
<proteinExistence type="predicted"/>
<organism evidence="1 2">
    <name type="scientific">Paxillus rubicundulus Ve08.2h10</name>
    <dbReference type="NCBI Taxonomy" id="930991"/>
    <lineage>
        <taxon>Eukaryota</taxon>
        <taxon>Fungi</taxon>
        <taxon>Dikarya</taxon>
        <taxon>Basidiomycota</taxon>
        <taxon>Agaricomycotina</taxon>
        <taxon>Agaricomycetes</taxon>
        <taxon>Agaricomycetidae</taxon>
        <taxon>Boletales</taxon>
        <taxon>Paxilineae</taxon>
        <taxon>Paxillaceae</taxon>
        <taxon>Paxillus</taxon>
    </lineage>
</organism>